<dbReference type="AlphaFoldDB" id="A0AAW0XR43"/>
<dbReference type="PANTHER" id="PTHR12984">
    <property type="entry name" value="SCY1-RELATED S/T PROTEIN KINASE-LIKE"/>
    <property type="match status" value="1"/>
</dbReference>
<dbReference type="InterPro" id="IPR000719">
    <property type="entry name" value="Prot_kinase_dom"/>
</dbReference>
<evidence type="ECO:0000259" key="2">
    <source>
        <dbReference type="PROSITE" id="PS50011"/>
    </source>
</evidence>
<dbReference type="SMART" id="SM00220">
    <property type="entry name" value="S_TKc"/>
    <property type="match status" value="1"/>
</dbReference>
<dbReference type="PROSITE" id="PS50011">
    <property type="entry name" value="PROTEIN_KINASE_DOM"/>
    <property type="match status" value="1"/>
</dbReference>
<sequence length="321" mass="37117">GLVWKVYKGFKKSTKQEAAIFVFEKRLLDKWDKQERETMLDKLRKGVSQLTRLRHPQVLTVQHPLEESRETLAFATEPVFASLANVLGNSDNMPIPPPLKLKDYKLYDVEIKYGLMQVSEGLAFLHNSVKIVHCNVCPENIVLNHQGAWKLFGFDFSVANQASPDQPPYWPFEEYDSRRHPNCQPHLNYLAPEYALTHTLDTAADLFSLGVIIYALFNEGRPIFHNNQDFGTFKRNCCELKNPNALKLTSIPEGLRDQVRLLLHATPQLRPDSLQFSKISYFEDVGVKTLSYLDQMFQWDNIQKSQFYKSLPQIIPQIPHR</sequence>
<feature type="non-terminal residue" evidence="3">
    <location>
        <position position="321"/>
    </location>
</feature>
<dbReference type="Proteomes" id="UP001445076">
    <property type="component" value="Unassembled WGS sequence"/>
</dbReference>
<evidence type="ECO:0000313" key="4">
    <source>
        <dbReference type="Proteomes" id="UP001445076"/>
    </source>
</evidence>
<dbReference type="FunFam" id="3.30.200.20:FF:000179">
    <property type="entry name" value="SCY1 like pseudokinase 2"/>
    <property type="match status" value="1"/>
</dbReference>
<keyword evidence="4" id="KW-1185">Reference proteome</keyword>
<feature type="non-terminal residue" evidence="3">
    <location>
        <position position="1"/>
    </location>
</feature>
<dbReference type="PANTHER" id="PTHR12984:SF6">
    <property type="entry name" value="SCY1-LIKE PROTEIN 2"/>
    <property type="match status" value="1"/>
</dbReference>
<dbReference type="CDD" id="cd14011">
    <property type="entry name" value="PK_SCY1_like"/>
    <property type="match status" value="1"/>
</dbReference>
<organism evidence="3 4">
    <name type="scientific">Cherax quadricarinatus</name>
    <name type="common">Australian red claw crayfish</name>
    <dbReference type="NCBI Taxonomy" id="27406"/>
    <lineage>
        <taxon>Eukaryota</taxon>
        <taxon>Metazoa</taxon>
        <taxon>Ecdysozoa</taxon>
        <taxon>Arthropoda</taxon>
        <taxon>Crustacea</taxon>
        <taxon>Multicrustacea</taxon>
        <taxon>Malacostraca</taxon>
        <taxon>Eumalacostraca</taxon>
        <taxon>Eucarida</taxon>
        <taxon>Decapoda</taxon>
        <taxon>Pleocyemata</taxon>
        <taxon>Astacidea</taxon>
        <taxon>Parastacoidea</taxon>
        <taxon>Parastacidae</taxon>
        <taxon>Cherax</taxon>
    </lineage>
</organism>
<evidence type="ECO:0000313" key="3">
    <source>
        <dbReference type="EMBL" id="KAK8747043.1"/>
    </source>
</evidence>
<comment type="caution">
    <text evidence="3">The sequence shown here is derived from an EMBL/GenBank/DDBJ whole genome shotgun (WGS) entry which is preliminary data.</text>
</comment>
<dbReference type="GO" id="GO:0004672">
    <property type="term" value="F:protein kinase activity"/>
    <property type="evidence" value="ECO:0007669"/>
    <property type="project" value="InterPro"/>
</dbReference>
<proteinExistence type="inferred from homology"/>
<dbReference type="Gene3D" id="1.10.510.10">
    <property type="entry name" value="Transferase(Phosphotransferase) domain 1"/>
    <property type="match status" value="1"/>
</dbReference>
<dbReference type="EMBL" id="JARKIK010000016">
    <property type="protein sequence ID" value="KAK8747043.1"/>
    <property type="molecule type" value="Genomic_DNA"/>
</dbReference>
<dbReference type="Pfam" id="PF00069">
    <property type="entry name" value="Pkinase"/>
    <property type="match status" value="1"/>
</dbReference>
<gene>
    <name evidence="3" type="ORF">OTU49_016955</name>
</gene>
<accession>A0AAW0XR43</accession>
<dbReference type="InterPro" id="IPR051177">
    <property type="entry name" value="CIK-Related_Protein"/>
</dbReference>
<name>A0AAW0XR43_CHEQU</name>
<feature type="domain" description="Protein kinase" evidence="2">
    <location>
        <begin position="1"/>
        <end position="282"/>
    </location>
</feature>
<dbReference type="SUPFAM" id="SSF56112">
    <property type="entry name" value="Protein kinase-like (PK-like)"/>
    <property type="match status" value="1"/>
</dbReference>
<dbReference type="InterPro" id="IPR011009">
    <property type="entry name" value="Kinase-like_dom_sf"/>
</dbReference>
<protein>
    <recommendedName>
        <fullName evidence="2">Protein kinase domain-containing protein</fullName>
    </recommendedName>
</protein>
<dbReference type="GO" id="GO:0005524">
    <property type="term" value="F:ATP binding"/>
    <property type="evidence" value="ECO:0007669"/>
    <property type="project" value="InterPro"/>
</dbReference>
<dbReference type="Gene3D" id="3.30.200.20">
    <property type="entry name" value="Phosphorylase Kinase, domain 1"/>
    <property type="match status" value="1"/>
</dbReference>
<reference evidence="3 4" key="1">
    <citation type="journal article" date="2024" name="BMC Genomics">
        <title>Genome assembly of redclaw crayfish (Cherax quadricarinatus) provides insights into its immune adaptation and hypoxia tolerance.</title>
        <authorList>
            <person name="Liu Z."/>
            <person name="Zheng J."/>
            <person name="Li H."/>
            <person name="Fang K."/>
            <person name="Wang S."/>
            <person name="He J."/>
            <person name="Zhou D."/>
            <person name="Weng S."/>
            <person name="Chi M."/>
            <person name="Gu Z."/>
            <person name="He J."/>
            <person name="Li F."/>
            <person name="Wang M."/>
        </authorList>
    </citation>
    <scope>NUCLEOTIDE SEQUENCE [LARGE SCALE GENOMIC DNA]</scope>
    <source>
        <strain evidence="3">ZL_2023a</strain>
    </source>
</reference>
<comment type="similarity">
    <text evidence="1">Belongs to the protein kinase superfamily.</text>
</comment>
<evidence type="ECO:0000256" key="1">
    <source>
        <dbReference type="ARBA" id="ARBA00038349"/>
    </source>
</evidence>